<sequence length="1573" mass="173463">MTYKKRSKSILLLLILLILPFIGFGNIHPDLPKATIDSILKNTTPSSSFLDVNNSKNTFSFENIRNEFPVPTPILNDRNEAAAVLEEIDLKDTWVNTLSNNDIVTLPVGIKTTVSEVEYSIGIAKATIHKDYTELTVFARVRLPQTDESGDPLEIFFGANNVKLSHDGGIFGDANLVLLGDVQIPFNAGNWLLELKGGFDYKTGNTDNLTYVTIDCNGVKEMGLAAEVQFSRNLIIPVTDLGEPEKEFKNVQRIDGTTAQVPNRVTGKFNMVASGWNDIVATIDLQPFTLSKHPDKFVFNLNEATLDFSDTRTPDIPFPQHYHEKGLLLPNAELWRGVYVQSLEVSLPKTFKTSESIAKQERVKFAATNMIIDNNGVSGLFSAENIIPLDKGRTNDKKAWAFSVDYIDVELTTNRITSAAFDGQIVLPISAKKETTSSTNKDDKKLGLSYKGLISEEEYLVRVATADTLNFNVWQAKAQLLPNSFIELKVADNNFKPKAVLNGRMAISASQKESLENEGTKDADSSMVNFKGIEFQNLVLQTEAPILQVDYFGYKDEVKLANFPVSIADIAFNSNDQEAGISFDLKINLMGKSDKGFAADARLGIIGKFSEENFVQKWKYDRIDLSEINIEANMGAVKIKGGLLLMNDDPIYGNGFSGNIEGTFSEFGPITCKAIFGKREFRYWYVDAAVHGLKINAGPIQLSGFAGGAFYKMTRQPNAGPDFSPSGLSYIPNADTGLGVKAMIFGGIPDESAISIGAGFEIEFNNNGGVNRLGFFGEAQMMKAFDIPNPVAKLTDKLGKMVDTEALNGVMDSKVGKTFLDKADDEYESEVVGEAGITAKIGMEFDFVNKSFHATMDLYVNVVGGVLQGRASGGRAGWGVFHSSEDEWYVHMGTPTDRLGLKLGVGAISAQAGGYFMLGDNIPGSPPPPAIVAEILGVDAESLNYMRDENALGDGRGFAFGTDFSIDTGDMNFLMFYARFQAGLGFDIMLKDYGQAQCVNTGDQVGINGWYANGQAYAYLQGELGINLKLFFVKKRIPIIKAGAAVLLQAKAPNPVWMRGYVGGHYDLLGGLVKGKFNFKVTIGEECEFDNASPLGGLKIISDLTPRDGETEADVFATPQAAFNMAVEKALTIPEADGDHIYKITLDEFKITDESNTEITGSLEWGENSNNVTFVPEDILPPSTPLKVSVTVGFKERVNGVYQIVMVDGAPAKETEERSFTTGGAPEYIPLKNIVYSYPVIDQEYYYPKEYNKGYIQLKQGQDYLFDDSQWKSELALISETGEEDKPEFSYNNTNNTINYTLPTLDKSTNYSLSIFSKPKNASSESTFTRTENNTDFGNDNTVTVTDNNAQSVSKDGSIERIGYNFSSSAYNTFAKKIKAIKVNNYGWGKIANDVVYLYNAIDNHEAFETAELVGTAYTDNKPMVVAESDLNDSYFKQDINPILYQKYSSGAYKIERPEDPYGLPPKRALPLFTNYITNIAYGINKGWTRTHFPFRYNLPEIYKLDYTTTKNKVLNDYVDGLITVNNPNAAILDTEYIFIPKGTYTIKVQYVLPGNKLGTSETINFKNLLDLK</sequence>
<gene>
    <name evidence="2" type="ordered locus">Celly_3096</name>
</gene>
<evidence type="ECO:0000256" key="1">
    <source>
        <dbReference type="SAM" id="MobiDB-lite"/>
    </source>
</evidence>
<dbReference type="KEGG" id="cly:Celly_3096"/>
<dbReference type="RefSeq" id="WP_013622656.1">
    <property type="nucleotide sequence ID" value="NC_015167.1"/>
</dbReference>
<dbReference type="EMBL" id="CP002534">
    <property type="protein sequence ID" value="ADY30913.1"/>
    <property type="molecule type" value="Genomic_DNA"/>
</dbReference>
<proteinExistence type="predicted"/>
<feature type="region of interest" description="Disordered" evidence="1">
    <location>
        <begin position="1324"/>
        <end position="1348"/>
    </location>
</feature>
<evidence type="ECO:0000313" key="2">
    <source>
        <dbReference type="EMBL" id="ADY30913.1"/>
    </source>
</evidence>
<protein>
    <submittedName>
        <fullName evidence="2">Uncharacterized protein</fullName>
    </submittedName>
</protein>
<dbReference type="HOGENOM" id="CLU_246399_0_0_10"/>
<organism evidence="2 3">
    <name type="scientific">Cellulophaga lytica (strain ATCC 23178 / DSM 7489 / JCM 8516 / NBRC 14961 / NCIMB 1423 / VKM B-1433 / Cy l20)</name>
    <dbReference type="NCBI Taxonomy" id="867900"/>
    <lineage>
        <taxon>Bacteria</taxon>
        <taxon>Pseudomonadati</taxon>
        <taxon>Bacteroidota</taxon>
        <taxon>Flavobacteriia</taxon>
        <taxon>Flavobacteriales</taxon>
        <taxon>Flavobacteriaceae</taxon>
        <taxon>Cellulophaga</taxon>
    </lineage>
</organism>
<dbReference type="OrthoDB" id="610610at2"/>
<dbReference type="eggNOG" id="COG0419">
    <property type="taxonomic scope" value="Bacteria"/>
</dbReference>
<accession>F0RDH1</accession>
<dbReference type="STRING" id="867900.Celly_3096"/>
<dbReference type="Proteomes" id="UP000007487">
    <property type="component" value="Chromosome"/>
</dbReference>
<feature type="compositionally biased region" description="Low complexity" evidence="1">
    <location>
        <begin position="1334"/>
        <end position="1348"/>
    </location>
</feature>
<keyword evidence="3" id="KW-1185">Reference proteome</keyword>
<reference evidence="2 3" key="1">
    <citation type="journal article" date="2011" name="Stand. Genomic Sci.">
        <title>Complete genome sequence of Cellulophaga lytica type strain (LIM- 21).</title>
        <authorList>
            <person name="Pati A."/>
            <person name="Abt B."/>
            <person name="Teshima H."/>
            <person name="Nolan M."/>
            <person name="Lapidus A."/>
            <person name="Lucas S."/>
            <person name="Hammon N."/>
            <person name="Deshpande S."/>
            <person name="Cheng J.F."/>
            <person name="Tapia R."/>
            <person name="Han C."/>
            <person name="Goodwin L."/>
            <person name="Pitluck S."/>
            <person name="Liolios K."/>
            <person name="Pagani I."/>
            <person name="Mavromatis K."/>
            <person name="Ovchinikova G."/>
            <person name="Chen A."/>
            <person name="Palaniappan K."/>
            <person name="Land M."/>
            <person name="Hauser L."/>
            <person name="Jeffries C.D."/>
            <person name="Detter J.C."/>
            <person name="Brambilla E.M."/>
            <person name="Kannan K.P."/>
            <person name="Rohde M."/>
            <person name="Spring S."/>
            <person name="Goker M."/>
            <person name="Woyke T."/>
            <person name="Bristow J."/>
            <person name="Eisen J.A."/>
            <person name="Markowitz V."/>
            <person name="Hugenholtz P."/>
            <person name="Kyrpides N.C."/>
            <person name="Klenk H.P."/>
            <person name="Ivanova N."/>
        </authorList>
    </citation>
    <scope>NUCLEOTIDE SEQUENCE [LARGE SCALE GENOMIC DNA]</scope>
    <source>
        <strain evidence="3">ATCC 23178 / DSM 7489 / JCM 8516 / NBRC 14961 / NCIMB 1423 / VKM B-1433 / Cy l20</strain>
    </source>
</reference>
<name>F0RDH1_CELLC</name>
<evidence type="ECO:0000313" key="3">
    <source>
        <dbReference type="Proteomes" id="UP000007487"/>
    </source>
</evidence>